<evidence type="ECO:0000313" key="1">
    <source>
        <dbReference type="EMBL" id="MBE1597141.1"/>
    </source>
</evidence>
<name>A0A8I0TRQ0_9ACTN</name>
<proteinExistence type="predicted"/>
<sequence>MTYKIEGPTPLTLKATDDGAELGVAPFLRAVFLDLFNAADSDPESFAAEFAEMHALAQSAQTQGRDSHARHEFDERMNKLLDEFADGGTISLYAGGLHQLRDAAAEITAPRSVPGQRSAGAA</sequence>
<dbReference type="EMBL" id="JADBGF010000001">
    <property type="protein sequence ID" value="MBE1597141.1"/>
    <property type="molecule type" value="Genomic_DNA"/>
</dbReference>
<dbReference type="GeneID" id="86827846"/>
<protein>
    <submittedName>
        <fullName evidence="1">Uncharacterized protein</fullName>
    </submittedName>
</protein>
<dbReference type="OrthoDB" id="4237747at2"/>
<evidence type="ECO:0000313" key="2">
    <source>
        <dbReference type="Proteomes" id="UP000629287"/>
    </source>
</evidence>
<comment type="caution">
    <text evidence="1">The sequence shown here is derived from an EMBL/GenBank/DDBJ whole genome shotgun (WGS) entry which is preliminary data.</text>
</comment>
<dbReference type="Proteomes" id="UP000629287">
    <property type="component" value="Unassembled WGS sequence"/>
</dbReference>
<gene>
    <name evidence="1" type="ORF">H4687_003270</name>
</gene>
<keyword evidence="2" id="KW-1185">Reference proteome</keyword>
<accession>A0A8I0TRQ0</accession>
<organism evidence="1 2">
    <name type="scientific">Streptomyces stelliscabiei</name>
    <dbReference type="NCBI Taxonomy" id="146820"/>
    <lineage>
        <taxon>Bacteria</taxon>
        <taxon>Bacillati</taxon>
        <taxon>Actinomycetota</taxon>
        <taxon>Actinomycetes</taxon>
        <taxon>Kitasatosporales</taxon>
        <taxon>Streptomycetaceae</taxon>
        <taxon>Streptomyces</taxon>
    </lineage>
</organism>
<dbReference type="RefSeq" id="WP_046916298.1">
    <property type="nucleotide sequence ID" value="NZ_JADBGF010000001.1"/>
</dbReference>
<dbReference type="AlphaFoldDB" id="A0A8I0TRQ0"/>
<reference evidence="1 2" key="1">
    <citation type="submission" date="2020-10" db="EMBL/GenBank/DDBJ databases">
        <title>Sequencing the genomes of 1000 actinobacteria strains.</title>
        <authorList>
            <person name="Klenk H.-P."/>
        </authorList>
    </citation>
    <scope>NUCLEOTIDE SEQUENCE [LARGE SCALE GENOMIC DNA]</scope>
    <source>
        <strain evidence="1 2">DSM 41803</strain>
    </source>
</reference>